<sequence>MYGKLFLLLCGLAVSIAGTAQTDVQQDSLYQRVRQLPPSLEKVQLLYQLGESYVPGNINVAGKFMRDGLNLSIQLGYYKGIADFTGYYRYWYDIKGDYVAALYLLHQGDKLYQYLRDTSGSMLCNAGLGEEYLMVNNPEAAAVYYQKALQLAQLLGDSIHTVIWGGRLQAIQSELHDSLAGNATRSRLQLMALQDAAQKEEKLQAAQQIARLHAHLQLQQRWGLGIIVLILLVLITYVYRRWRKEQEWQQRRIVEVVETERTIHMQEAMLQGEERERRRLSKELQEKVGGLLSAVKKHFSKLQQEEALLSTTSFLDAMQLLDHATEEVMRTADQLKPEILSRMGLSEALGFYCRNVSYSRKLQITYCHQGEMKRYKAGFELSVYRIAQELINNLARHSRASAALVQLSEHPERLTITIEDNGIGFQHQPELQHGTALKHLYHRIKALNGDLEIDINAGRGTMASIAFNVGGIDSST</sequence>
<accession>A0A327VNL4</accession>
<proteinExistence type="predicted"/>
<feature type="transmembrane region" description="Helical" evidence="4">
    <location>
        <begin position="222"/>
        <end position="239"/>
    </location>
</feature>
<evidence type="ECO:0000313" key="7">
    <source>
        <dbReference type="EMBL" id="RAJ75069.1"/>
    </source>
</evidence>
<evidence type="ECO:0000256" key="5">
    <source>
        <dbReference type="SAM" id="SignalP"/>
    </source>
</evidence>
<dbReference type="EMBL" id="QLMA01000010">
    <property type="protein sequence ID" value="RAJ75069.1"/>
    <property type="molecule type" value="Genomic_DNA"/>
</dbReference>
<keyword evidence="4" id="KW-0812">Transmembrane</keyword>
<organism evidence="7 8">
    <name type="scientific">Chitinophaga dinghuensis</name>
    <dbReference type="NCBI Taxonomy" id="1539050"/>
    <lineage>
        <taxon>Bacteria</taxon>
        <taxon>Pseudomonadati</taxon>
        <taxon>Bacteroidota</taxon>
        <taxon>Chitinophagia</taxon>
        <taxon>Chitinophagales</taxon>
        <taxon>Chitinophagaceae</taxon>
        <taxon>Chitinophaga</taxon>
    </lineage>
</organism>
<comment type="caution">
    <text evidence="7">The sequence shown here is derived from an EMBL/GenBank/DDBJ whole genome shotgun (WGS) entry which is preliminary data.</text>
</comment>
<keyword evidence="4" id="KW-1133">Transmembrane helix</keyword>
<protein>
    <recommendedName>
        <fullName evidence="6">Histidine kinase/HSP90-like ATPase domain-containing protein</fullName>
    </recommendedName>
</protein>
<feature type="signal peptide" evidence="5">
    <location>
        <begin position="1"/>
        <end position="22"/>
    </location>
</feature>
<evidence type="ECO:0000256" key="2">
    <source>
        <dbReference type="ARBA" id="ARBA00022777"/>
    </source>
</evidence>
<feature type="chain" id="PRO_5016300570" description="Histidine kinase/HSP90-like ATPase domain-containing protein" evidence="5">
    <location>
        <begin position="23"/>
        <end position="476"/>
    </location>
</feature>
<feature type="domain" description="Histidine kinase/HSP90-like ATPase" evidence="6">
    <location>
        <begin position="381"/>
        <end position="465"/>
    </location>
</feature>
<reference evidence="7 8" key="1">
    <citation type="submission" date="2018-06" db="EMBL/GenBank/DDBJ databases">
        <title>Genomic Encyclopedia of Archaeal and Bacterial Type Strains, Phase II (KMG-II): from individual species to whole genera.</title>
        <authorList>
            <person name="Goeker M."/>
        </authorList>
    </citation>
    <scope>NUCLEOTIDE SEQUENCE [LARGE SCALE GENOMIC DNA]</scope>
    <source>
        <strain evidence="7 8">DSM 29821</strain>
    </source>
</reference>
<evidence type="ECO:0000256" key="3">
    <source>
        <dbReference type="ARBA" id="ARBA00023012"/>
    </source>
</evidence>
<dbReference type="OrthoDB" id="5401121at2"/>
<keyword evidence="2" id="KW-0418">Kinase</keyword>
<dbReference type="Gene3D" id="3.30.565.10">
    <property type="entry name" value="Histidine kinase-like ATPase, C-terminal domain"/>
    <property type="match status" value="1"/>
</dbReference>
<keyword evidence="1" id="KW-0808">Transferase</keyword>
<dbReference type="InterPro" id="IPR003594">
    <property type="entry name" value="HATPase_dom"/>
</dbReference>
<evidence type="ECO:0000259" key="6">
    <source>
        <dbReference type="Pfam" id="PF02518"/>
    </source>
</evidence>
<dbReference type="SUPFAM" id="SSF48452">
    <property type="entry name" value="TPR-like"/>
    <property type="match status" value="1"/>
</dbReference>
<dbReference type="Pfam" id="PF02518">
    <property type="entry name" value="HATPase_c"/>
    <property type="match status" value="1"/>
</dbReference>
<dbReference type="AlphaFoldDB" id="A0A327VNL4"/>
<dbReference type="CDD" id="cd16917">
    <property type="entry name" value="HATPase_UhpB-NarQ-NarX-like"/>
    <property type="match status" value="1"/>
</dbReference>
<dbReference type="SUPFAM" id="SSF55874">
    <property type="entry name" value="ATPase domain of HSP90 chaperone/DNA topoisomerase II/histidine kinase"/>
    <property type="match status" value="1"/>
</dbReference>
<evidence type="ECO:0000313" key="8">
    <source>
        <dbReference type="Proteomes" id="UP000249819"/>
    </source>
</evidence>
<evidence type="ECO:0000256" key="4">
    <source>
        <dbReference type="SAM" id="Phobius"/>
    </source>
</evidence>
<dbReference type="GO" id="GO:0016301">
    <property type="term" value="F:kinase activity"/>
    <property type="evidence" value="ECO:0007669"/>
    <property type="project" value="UniProtKB-KW"/>
</dbReference>
<keyword evidence="5" id="KW-0732">Signal</keyword>
<keyword evidence="3" id="KW-0902">Two-component regulatory system</keyword>
<dbReference type="RefSeq" id="WP_111594973.1">
    <property type="nucleotide sequence ID" value="NZ_QLMA01000010.1"/>
</dbReference>
<gene>
    <name evidence="7" type="ORF">CLV59_110115</name>
</gene>
<name>A0A327VNL4_9BACT</name>
<keyword evidence="8" id="KW-1185">Reference proteome</keyword>
<dbReference type="PANTHER" id="PTHR24421">
    <property type="entry name" value="NITRATE/NITRITE SENSOR PROTEIN NARX-RELATED"/>
    <property type="match status" value="1"/>
</dbReference>
<dbReference type="InterPro" id="IPR011990">
    <property type="entry name" value="TPR-like_helical_dom_sf"/>
</dbReference>
<dbReference type="Proteomes" id="UP000249819">
    <property type="component" value="Unassembled WGS sequence"/>
</dbReference>
<dbReference type="Gene3D" id="1.25.40.10">
    <property type="entry name" value="Tetratricopeptide repeat domain"/>
    <property type="match status" value="1"/>
</dbReference>
<keyword evidence="4" id="KW-0472">Membrane</keyword>
<evidence type="ECO:0000256" key="1">
    <source>
        <dbReference type="ARBA" id="ARBA00022679"/>
    </source>
</evidence>
<dbReference type="GO" id="GO:0000160">
    <property type="term" value="P:phosphorelay signal transduction system"/>
    <property type="evidence" value="ECO:0007669"/>
    <property type="project" value="UniProtKB-KW"/>
</dbReference>
<dbReference type="InterPro" id="IPR050482">
    <property type="entry name" value="Sensor_HK_TwoCompSys"/>
</dbReference>
<dbReference type="InterPro" id="IPR036890">
    <property type="entry name" value="HATPase_C_sf"/>
</dbReference>